<accession>A0A4Y2LZ51</accession>
<name>A0A4Y2LZ51_ARAVE</name>
<proteinExistence type="predicted"/>
<comment type="caution">
    <text evidence="1">The sequence shown here is derived from an EMBL/GenBank/DDBJ whole genome shotgun (WGS) entry which is preliminary data.</text>
</comment>
<evidence type="ECO:0000313" key="1">
    <source>
        <dbReference type="EMBL" id="GBN19403.1"/>
    </source>
</evidence>
<dbReference type="AlphaFoldDB" id="A0A4Y2LZ51"/>
<dbReference type="EMBL" id="BGPR01006486">
    <property type="protein sequence ID" value="GBN19403.1"/>
    <property type="molecule type" value="Genomic_DNA"/>
</dbReference>
<gene>
    <name evidence="1" type="ORF">AVEN_17266_1</name>
</gene>
<sequence length="84" mass="9778">MWRFINKPIHQSSLGWIFTNAPLHADSIAPRLNRSSMRESDESLSAVVWKFGFPTCLDIQALHLDYRAINAEIRWCRCVGQKEF</sequence>
<keyword evidence="2" id="KW-1185">Reference proteome</keyword>
<organism evidence="1 2">
    <name type="scientific">Araneus ventricosus</name>
    <name type="common">Orbweaver spider</name>
    <name type="synonym">Epeira ventricosa</name>
    <dbReference type="NCBI Taxonomy" id="182803"/>
    <lineage>
        <taxon>Eukaryota</taxon>
        <taxon>Metazoa</taxon>
        <taxon>Ecdysozoa</taxon>
        <taxon>Arthropoda</taxon>
        <taxon>Chelicerata</taxon>
        <taxon>Arachnida</taxon>
        <taxon>Araneae</taxon>
        <taxon>Araneomorphae</taxon>
        <taxon>Entelegynae</taxon>
        <taxon>Araneoidea</taxon>
        <taxon>Araneidae</taxon>
        <taxon>Araneus</taxon>
    </lineage>
</organism>
<dbReference type="Proteomes" id="UP000499080">
    <property type="component" value="Unassembled WGS sequence"/>
</dbReference>
<reference evidence="1 2" key="1">
    <citation type="journal article" date="2019" name="Sci. Rep.">
        <title>Orb-weaving spider Araneus ventricosus genome elucidates the spidroin gene catalogue.</title>
        <authorList>
            <person name="Kono N."/>
            <person name="Nakamura H."/>
            <person name="Ohtoshi R."/>
            <person name="Moran D.A.P."/>
            <person name="Shinohara A."/>
            <person name="Yoshida Y."/>
            <person name="Fujiwara M."/>
            <person name="Mori M."/>
            <person name="Tomita M."/>
            <person name="Arakawa K."/>
        </authorList>
    </citation>
    <scope>NUCLEOTIDE SEQUENCE [LARGE SCALE GENOMIC DNA]</scope>
</reference>
<evidence type="ECO:0000313" key="2">
    <source>
        <dbReference type="Proteomes" id="UP000499080"/>
    </source>
</evidence>
<protein>
    <submittedName>
        <fullName evidence="1">Uncharacterized protein</fullName>
    </submittedName>
</protein>